<reference evidence="1" key="1">
    <citation type="submission" date="2021-01" db="EMBL/GenBank/DDBJ databases">
        <authorList>
            <consortium name="Aspergillus chevalieri M1 genome sequencing consortium"/>
            <person name="Kazuki M."/>
            <person name="Futagami T."/>
        </authorList>
    </citation>
    <scope>NUCLEOTIDE SEQUENCE</scope>
    <source>
        <strain evidence="1">M1</strain>
    </source>
</reference>
<keyword evidence="2" id="KW-1185">Reference proteome</keyword>
<organism evidence="1 2">
    <name type="scientific">Aspergillus chevalieri</name>
    <name type="common">Eurotium chevalieri</name>
    <dbReference type="NCBI Taxonomy" id="182096"/>
    <lineage>
        <taxon>Eukaryota</taxon>
        <taxon>Fungi</taxon>
        <taxon>Dikarya</taxon>
        <taxon>Ascomycota</taxon>
        <taxon>Pezizomycotina</taxon>
        <taxon>Eurotiomycetes</taxon>
        <taxon>Eurotiomycetidae</taxon>
        <taxon>Eurotiales</taxon>
        <taxon>Aspergillaceae</taxon>
        <taxon>Aspergillus</taxon>
        <taxon>Aspergillus subgen. Aspergillus</taxon>
    </lineage>
</organism>
<reference evidence="1" key="2">
    <citation type="submission" date="2021-02" db="EMBL/GenBank/DDBJ databases">
        <title>Aspergillus chevalieri M1 genome sequence.</title>
        <authorList>
            <person name="Kadooka C."/>
            <person name="Mori K."/>
            <person name="Futagami T."/>
        </authorList>
    </citation>
    <scope>NUCLEOTIDE SEQUENCE</scope>
    <source>
        <strain evidence="1">M1</strain>
    </source>
</reference>
<dbReference type="AlphaFoldDB" id="A0A7R7ZSI2"/>
<protein>
    <submittedName>
        <fullName evidence="1">Uncharacterized protein</fullName>
    </submittedName>
</protein>
<dbReference type="KEGG" id="ache:ACHE_70270S"/>
<dbReference type="EMBL" id="AP024422">
    <property type="protein sequence ID" value="BCR91427.1"/>
    <property type="molecule type" value="Genomic_DNA"/>
</dbReference>
<evidence type="ECO:0000313" key="1">
    <source>
        <dbReference type="EMBL" id="BCR91427.1"/>
    </source>
</evidence>
<dbReference type="GeneID" id="66985785"/>
<gene>
    <name evidence="1" type="ORF">ACHE_70270S</name>
</gene>
<dbReference type="RefSeq" id="XP_043139949.1">
    <property type="nucleotide sequence ID" value="XM_043282584.1"/>
</dbReference>
<accession>A0A7R7ZSI2</accession>
<evidence type="ECO:0000313" key="2">
    <source>
        <dbReference type="Proteomes" id="UP000637239"/>
    </source>
</evidence>
<dbReference type="Proteomes" id="UP000637239">
    <property type="component" value="Chromosome 7"/>
</dbReference>
<name>A0A7R7ZSI2_ASPCH</name>
<proteinExistence type="predicted"/>
<sequence>MQSPLFLRRSFEPILKEISPTDHEILRCGGTPSSLERLPSRLQQSKRAFPDLRQQLEELAYEASYLRAELQWQKESKQALLHFWEEVFGVFHLLEDALVQVTMRLRDSEQRYISLWRRSSGGGENGGMI</sequence>